<dbReference type="AlphaFoldDB" id="A0A1G7RI08"/>
<keyword evidence="1" id="KW-0732">Signal</keyword>
<dbReference type="STRING" id="200378.SAMN05216553_105350"/>
<evidence type="ECO:0000313" key="3">
    <source>
        <dbReference type="Proteomes" id="UP000199623"/>
    </source>
</evidence>
<feature type="chain" id="PRO_5038588595" description="WD40-like Beta Propeller Repeat" evidence="1">
    <location>
        <begin position="22"/>
        <end position="322"/>
    </location>
</feature>
<feature type="signal peptide" evidence="1">
    <location>
        <begin position="1"/>
        <end position="21"/>
    </location>
</feature>
<protein>
    <recommendedName>
        <fullName evidence="4">WD40-like Beta Propeller Repeat</fullName>
    </recommendedName>
</protein>
<organism evidence="2 3">
    <name type="scientific">Lentzea fradiae</name>
    <dbReference type="NCBI Taxonomy" id="200378"/>
    <lineage>
        <taxon>Bacteria</taxon>
        <taxon>Bacillati</taxon>
        <taxon>Actinomycetota</taxon>
        <taxon>Actinomycetes</taxon>
        <taxon>Pseudonocardiales</taxon>
        <taxon>Pseudonocardiaceae</taxon>
        <taxon>Lentzea</taxon>
    </lineage>
</organism>
<dbReference type="InterPro" id="IPR011042">
    <property type="entry name" value="6-blade_b-propeller_TolB-like"/>
</dbReference>
<name>A0A1G7RI08_9PSEU</name>
<keyword evidence="3" id="KW-1185">Reference proteome</keyword>
<sequence length="322" mass="33610">MRVRRLAVAGAAILVVIGGTAAYVVTAATDAKQPASADAEPVAEARAGDLLFVDLAGGQHRVEKLAGGTRSPTDIACQRFFAAAGTSVCLKLSGPGPSYAAEVSRDGKPFRTVPLPGIPSRAKVSVTGNLVTWTSFVSGDSYAVPGGFSTRTGYLDLRTGATEESIEHFTATVEGSVLTASDVNYWGLTVASDDRTFYATIASGGFTWLVKGDLETKSVTSLRRDAECPSLSPDGTKIAYKKRIGRLGPWDLAVLDLTTNEEKRLPGTAGIDDQTTWLSDTEVAFAAVPKDARLPAVHVAPADGSEPARVLIPDATSPSPVT</sequence>
<dbReference type="EMBL" id="FNCC01000005">
    <property type="protein sequence ID" value="SDG10466.1"/>
    <property type="molecule type" value="Genomic_DNA"/>
</dbReference>
<proteinExistence type="predicted"/>
<accession>A0A1G7RI08</accession>
<evidence type="ECO:0008006" key="4">
    <source>
        <dbReference type="Google" id="ProtNLM"/>
    </source>
</evidence>
<dbReference type="Gene3D" id="2.120.10.30">
    <property type="entry name" value="TolB, C-terminal domain"/>
    <property type="match status" value="1"/>
</dbReference>
<dbReference type="Proteomes" id="UP000199623">
    <property type="component" value="Unassembled WGS sequence"/>
</dbReference>
<evidence type="ECO:0000256" key="1">
    <source>
        <dbReference type="SAM" id="SignalP"/>
    </source>
</evidence>
<gene>
    <name evidence="2" type="ORF">SAMN05216553_105350</name>
</gene>
<reference evidence="3" key="1">
    <citation type="submission" date="2016-10" db="EMBL/GenBank/DDBJ databases">
        <authorList>
            <person name="Varghese N."/>
            <person name="Submissions S."/>
        </authorList>
    </citation>
    <scope>NUCLEOTIDE SEQUENCE [LARGE SCALE GENOMIC DNA]</scope>
    <source>
        <strain evidence="3">CGMCC 4.3506</strain>
    </source>
</reference>
<dbReference type="OrthoDB" id="9808778at2"/>
<evidence type="ECO:0000313" key="2">
    <source>
        <dbReference type="EMBL" id="SDG10466.1"/>
    </source>
</evidence>
<dbReference type="RefSeq" id="WP_090049161.1">
    <property type="nucleotide sequence ID" value="NZ_FNCC01000005.1"/>
</dbReference>
<dbReference type="SUPFAM" id="SSF69304">
    <property type="entry name" value="Tricorn protease N-terminal domain"/>
    <property type="match status" value="1"/>
</dbReference>